<accession>A0A1H9M625</accession>
<dbReference type="InterPro" id="IPR036291">
    <property type="entry name" value="NAD(P)-bd_dom_sf"/>
</dbReference>
<proteinExistence type="predicted"/>
<dbReference type="Pfam" id="PF01370">
    <property type="entry name" value="Epimerase"/>
    <property type="match status" value="1"/>
</dbReference>
<dbReference type="Gene3D" id="3.40.50.720">
    <property type="entry name" value="NAD(P)-binding Rossmann-like Domain"/>
    <property type="match status" value="1"/>
</dbReference>
<feature type="domain" description="NAD-dependent epimerase/dehydratase" evidence="2">
    <location>
        <begin position="25"/>
        <end position="276"/>
    </location>
</feature>
<reference evidence="3 4" key="1">
    <citation type="submission" date="2016-10" db="EMBL/GenBank/DDBJ databases">
        <authorList>
            <person name="de Groot N.N."/>
        </authorList>
    </citation>
    <scope>NUCLEOTIDE SEQUENCE [LARGE SCALE GENOMIC DNA]</scope>
    <source>
        <strain evidence="3 4">DSM 18610</strain>
    </source>
</reference>
<gene>
    <name evidence="3" type="ORF">SAMN04488023_10599</name>
</gene>
<protein>
    <submittedName>
        <fullName evidence="3">UDP-glucuronate 4-epimerase</fullName>
    </submittedName>
</protein>
<dbReference type="InterPro" id="IPR001509">
    <property type="entry name" value="Epimerase_deHydtase"/>
</dbReference>
<dbReference type="AlphaFoldDB" id="A0A1H9M625"/>
<evidence type="ECO:0000313" key="4">
    <source>
        <dbReference type="Proteomes" id="UP000199572"/>
    </source>
</evidence>
<dbReference type="STRING" id="390241.SAMN04488023_10599"/>
<dbReference type="PANTHER" id="PTHR43574">
    <property type="entry name" value="EPIMERASE-RELATED"/>
    <property type="match status" value="1"/>
</dbReference>
<dbReference type="EMBL" id="FOGG01000005">
    <property type="protein sequence ID" value="SER18583.1"/>
    <property type="molecule type" value="Genomic_DNA"/>
</dbReference>
<dbReference type="Proteomes" id="UP000199572">
    <property type="component" value="Unassembled WGS sequence"/>
</dbReference>
<dbReference type="PRINTS" id="PR01713">
    <property type="entry name" value="NUCEPIMERASE"/>
</dbReference>
<dbReference type="SUPFAM" id="SSF51735">
    <property type="entry name" value="NAD(P)-binding Rossmann-fold domains"/>
    <property type="match status" value="1"/>
</dbReference>
<evidence type="ECO:0000256" key="1">
    <source>
        <dbReference type="ARBA" id="ARBA00023027"/>
    </source>
</evidence>
<name>A0A1H9M625_9SPHI</name>
<sequence length="385" mass="43224">MALKINCLIPGYYLTVSQNPNFMKILITGTAGFIGFHLAQRLLQRGDTVVGIDNINDYYDVNLKYARLAHTGIPQSEIAYGVPVQSKVYDNYTFIKLDICDKPSLEKCFKDNQFDAVCNLAAQAGVRYSLTNPDAYIEANIKGFLNVLECSRHFKIGHLLYASSSSVYGLNKNMPFSTHNNVDHPVSLYAASKKSNELMAHSYSHLFNLPTTALRFFTVYGPWGRPDMALFLFTKAILEGKPIEVFNNGEMRRDFTYIDDIVEGIVRVFDQPAQKNPEWNSLNPDPATSNAPYAVFNIGRGEPVRLLDFVEEIEKETGISAQKIFLPMQDGDVAETAADIDDLKNLLNYQPSVSVHTGVKNFVKWFTEFYTPHAQIVTTTPVTVN</sequence>
<organism evidence="3 4">
    <name type="scientific">Pedobacter rhizosphaerae</name>
    <dbReference type="NCBI Taxonomy" id="390241"/>
    <lineage>
        <taxon>Bacteria</taxon>
        <taxon>Pseudomonadati</taxon>
        <taxon>Bacteroidota</taxon>
        <taxon>Sphingobacteriia</taxon>
        <taxon>Sphingobacteriales</taxon>
        <taxon>Sphingobacteriaceae</taxon>
        <taxon>Pedobacter</taxon>
    </lineage>
</organism>
<evidence type="ECO:0000313" key="3">
    <source>
        <dbReference type="EMBL" id="SER18583.1"/>
    </source>
</evidence>
<keyword evidence="4" id="KW-1185">Reference proteome</keyword>
<dbReference type="CDD" id="cd05253">
    <property type="entry name" value="UDP_GE_SDE_e"/>
    <property type="match status" value="1"/>
</dbReference>
<keyword evidence="1" id="KW-0520">NAD</keyword>
<evidence type="ECO:0000259" key="2">
    <source>
        <dbReference type="Pfam" id="PF01370"/>
    </source>
</evidence>